<dbReference type="RefSeq" id="WP_354508396.1">
    <property type="nucleotide sequence ID" value="NZ_JBEPMO010000006.1"/>
</dbReference>
<sequence>MCILSIFSKQNGDFILTQNRDESHLRPTSDKIENRKFGTKEFTGPIDLVSNGTWMYYAKDYVVCILNGEYEKHQHRPPYARSRGLIALDFLNYSTDNEFVEQINLENVEPFTMVMLDRHSSSKNILVWDGQNKYLEDHSDEQLIVRSSSTLYDAEEKLIHLTEFQNMTNPTKEIILEKHDDLKMHPNDRFPTVQTTSITQIIQMDNQIELKFCPISF</sequence>
<name>A0ABV2LTA2_9FLAO</name>
<keyword evidence="2" id="KW-1185">Reference proteome</keyword>
<dbReference type="Pfam" id="PF05742">
    <property type="entry name" value="TANGO2"/>
    <property type="match status" value="1"/>
</dbReference>
<gene>
    <name evidence="1" type="ORF">ABID46_001376</name>
</gene>
<proteinExistence type="predicted"/>
<accession>A0ABV2LTA2</accession>
<evidence type="ECO:0000313" key="1">
    <source>
        <dbReference type="EMBL" id="MET3731795.1"/>
    </source>
</evidence>
<dbReference type="PANTHER" id="PTHR17985">
    <property type="entry name" value="SER/THR-RICH PROTEIN T10 IN DGCR REGION"/>
    <property type="match status" value="1"/>
</dbReference>
<dbReference type="Proteomes" id="UP001549146">
    <property type="component" value="Unassembled WGS sequence"/>
</dbReference>
<dbReference type="EMBL" id="JBEPMO010000006">
    <property type="protein sequence ID" value="MET3731795.1"/>
    <property type="molecule type" value="Genomic_DNA"/>
</dbReference>
<protein>
    <submittedName>
        <fullName evidence="1">Uncharacterized protein with NRDE domain</fullName>
    </submittedName>
</protein>
<evidence type="ECO:0000313" key="2">
    <source>
        <dbReference type="Proteomes" id="UP001549146"/>
    </source>
</evidence>
<dbReference type="PANTHER" id="PTHR17985:SF8">
    <property type="entry name" value="TRANSPORT AND GOLGI ORGANIZATION PROTEIN 2 HOMOLOG"/>
    <property type="match status" value="1"/>
</dbReference>
<reference evidence="1 2" key="1">
    <citation type="submission" date="2024-06" db="EMBL/GenBank/DDBJ databases">
        <title>Genomic Encyclopedia of Type Strains, Phase IV (KMG-IV): sequencing the most valuable type-strain genomes for metagenomic binning, comparative biology and taxonomic classification.</title>
        <authorList>
            <person name="Goeker M."/>
        </authorList>
    </citation>
    <scope>NUCLEOTIDE SEQUENCE [LARGE SCALE GENOMIC DNA]</scope>
    <source>
        <strain evidence="1 2">DSM 29388</strain>
    </source>
</reference>
<dbReference type="InterPro" id="IPR008551">
    <property type="entry name" value="TANGO2"/>
</dbReference>
<comment type="caution">
    <text evidence="1">The sequence shown here is derived from an EMBL/GenBank/DDBJ whole genome shotgun (WGS) entry which is preliminary data.</text>
</comment>
<organism evidence="1 2">
    <name type="scientific">Moheibacter stercoris</name>
    <dbReference type="NCBI Taxonomy" id="1628251"/>
    <lineage>
        <taxon>Bacteria</taxon>
        <taxon>Pseudomonadati</taxon>
        <taxon>Bacteroidota</taxon>
        <taxon>Flavobacteriia</taxon>
        <taxon>Flavobacteriales</taxon>
        <taxon>Weeksellaceae</taxon>
        <taxon>Moheibacter</taxon>
    </lineage>
</organism>